<accession>F9GDT1</accession>
<gene>
    <name evidence="1" type="ORF">FOXB_16815</name>
</gene>
<reference evidence="1" key="1">
    <citation type="journal article" date="2012" name="Mol. Plant Microbe Interact.">
        <title>A highly conserved effector in Fusarium oxysporum is required for full virulence on Arabidopsis.</title>
        <authorList>
            <person name="Thatcher L.F."/>
            <person name="Gardiner D.M."/>
            <person name="Kazan K."/>
            <person name="Manners J."/>
        </authorList>
    </citation>
    <scope>NUCLEOTIDE SEQUENCE [LARGE SCALE GENOMIC DNA]</scope>
    <source>
        <strain evidence="1">Fo5176</strain>
    </source>
</reference>
<organism evidence="1">
    <name type="scientific">Fusarium oxysporum (strain Fo5176)</name>
    <name type="common">Fusarium vascular wilt</name>
    <dbReference type="NCBI Taxonomy" id="660025"/>
    <lineage>
        <taxon>Eukaryota</taxon>
        <taxon>Fungi</taxon>
        <taxon>Dikarya</taxon>
        <taxon>Ascomycota</taxon>
        <taxon>Pezizomycotina</taxon>
        <taxon>Sordariomycetes</taxon>
        <taxon>Hypocreomycetidae</taxon>
        <taxon>Hypocreales</taxon>
        <taxon>Nectriaceae</taxon>
        <taxon>Fusarium</taxon>
        <taxon>Fusarium oxysporum species complex</taxon>
    </lineage>
</organism>
<dbReference type="AlphaFoldDB" id="F9GDT1"/>
<protein>
    <submittedName>
        <fullName evidence="1">Uncharacterized protein</fullName>
    </submittedName>
</protein>
<dbReference type="EMBL" id="AFQF01005764">
    <property type="protein sequence ID" value="EGU72675.1"/>
    <property type="molecule type" value="Genomic_DNA"/>
</dbReference>
<evidence type="ECO:0000313" key="1">
    <source>
        <dbReference type="EMBL" id="EGU72675.1"/>
    </source>
</evidence>
<proteinExistence type="predicted"/>
<comment type="caution">
    <text evidence="1">The sequence shown here is derived from an EMBL/GenBank/DDBJ whole genome shotgun (WGS) entry which is preliminary data.</text>
</comment>
<dbReference type="InterPro" id="IPR036410">
    <property type="entry name" value="HSP_DnaJ_Cys-rich_dom_sf"/>
</dbReference>
<sequence length="45" mass="4770">MVKCTECDGFGLKGNAICPGCNGSGSRDSSFMPCNFAYYSAYFAV</sequence>
<name>F9GDT1_FUSOF</name>
<dbReference type="SUPFAM" id="SSF57938">
    <property type="entry name" value="DnaJ/Hsp40 cysteine-rich domain"/>
    <property type="match status" value="1"/>
</dbReference>